<feature type="transmembrane region" description="Helical" evidence="2">
    <location>
        <begin position="36"/>
        <end position="54"/>
    </location>
</feature>
<dbReference type="OrthoDB" id="1763946at2"/>
<evidence type="ECO:0000259" key="3">
    <source>
        <dbReference type="Pfam" id="PF14501"/>
    </source>
</evidence>
<proteinExistence type="predicted"/>
<dbReference type="EMBL" id="AQFT01000127">
    <property type="protein sequence ID" value="EMZ21746.1"/>
    <property type="molecule type" value="Genomic_DNA"/>
</dbReference>
<dbReference type="CDD" id="cd16935">
    <property type="entry name" value="HATPase_AgrC-ComD-like"/>
    <property type="match status" value="1"/>
</dbReference>
<dbReference type="AlphaFoldDB" id="N2A0P8"/>
<comment type="caution">
    <text evidence="4">The sequence shown here is derived from an EMBL/GenBank/DDBJ whole genome shotgun (WGS) entry which is preliminary data.</text>
</comment>
<dbReference type="SUPFAM" id="SSF55874">
    <property type="entry name" value="ATPase domain of HSP90 chaperone/DNA topoisomerase II/histidine kinase"/>
    <property type="match status" value="1"/>
</dbReference>
<dbReference type="PANTHER" id="PTHR40448:SF1">
    <property type="entry name" value="TWO-COMPONENT SENSOR HISTIDINE KINASE"/>
    <property type="match status" value="1"/>
</dbReference>
<sequence length="434" mass="50737">MNDQVSRWIMQGAYLASGYVYVRTIEPKPENRRKTACIAVSFILFFALLNQFYVYDKFRTEMATRMVGFLLLGYMIYTGRKVSLVAAFYYTVWAFCSWQLMYEWYLVCYNMGETYWINRRMQQWVTEFLIFAVGYLIIALTIGRIIPDKGKKSIGLRQLSLALITFANFQIVPFVPGDLEYSFHDLRCLIVYVVQLLLCIVLYLQNELFKKSELRKELEIMGLLWQKEKEHFQLSKENISYMNQKVHDLKHHILAMRSADKDEIERYLTELEGSVRIYESIVHTGSAVLDTILTEKSLYCKDHGITISCMADGSQMEFMHTVDLYAVLGNALDNAIEEVEKFQEQEKRQIDVVIYRKQQFLAMHITNPMEGGLEYEEGLPVTTKGSRLVHGFGLRSIRHILKKYDGFLTIQEEDGCFSLLMLIPIQQPYFPTEE</sequence>
<dbReference type="GO" id="GO:0042802">
    <property type="term" value="F:identical protein binding"/>
    <property type="evidence" value="ECO:0007669"/>
    <property type="project" value="TreeGrafter"/>
</dbReference>
<feature type="transmembrane region" description="Helical" evidence="2">
    <location>
        <begin position="159"/>
        <end position="177"/>
    </location>
</feature>
<evidence type="ECO:0000256" key="2">
    <source>
        <dbReference type="SAM" id="Phobius"/>
    </source>
</evidence>
<dbReference type="PATRIC" id="fig|1235802.3.peg.4617"/>
<dbReference type="eggNOG" id="COG3290">
    <property type="taxonomic scope" value="Bacteria"/>
</dbReference>
<name>N2A0P8_9FIRM</name>
<dbReference type="Proteomes" id="UP000012589">
    <property type="component" value="Unassembled WGS sequence"/>
</dbReference>
<evidence type="ECO:0000313" key="5">
    <source>
        <dbReference type="Proteomes" id="UP000012589"/>
    </source>
</evidence>
<dbReference type="Gene3D" id="3.30.565.10">
    <property type="entry name" value="Histidine kinase-like ATPase, C-terminal domain"/>
    <property type="match status" value="1"/>
</dbReference>
<gene>
    <name evidence="4" type="ORF">C823_04347</name>
</gene>
<feature type="coiled-coil region" evidence="1">
    <location>
        <begin position="325"/>
        <end position="352"/>
    </location>
</feature>
<dbReference type="STRING" id="1235802.C823_04347"/>
<dbReference type="InterPro" id="IPR032834">
    <property type="entry name" value="NatK-like_C"/>
</dbReference>
<reference evidence="4 5" key="1">
    <citation type="journal article" date="2014" name="Genome Announc.">
        <title>Draft genome sequences of the altered schaedler flora, a defined bacterial community from gnotobiotic mice.</title>
        <authorList>
            <person name="Wannemuehler M.J."/>
            <person name="Overstreet A.M."/>
            <person name="Ward D.V."/>
            <person name="Phillips G.J."/>
        </authorList>
    </citation>
    <scope>NUCLEOTIDE SEQUENCE [LARGE SCALE GENOMIC DNA]</scope>
    <source>
        <strain evidence="4 5">ASF492</strain>
    </source>
</reference>
<dbReference type="Pfam" id="PF14501">
    <property type="entry name" value="HATPase_c_5"/>
    <property type="match status" value="1"/>
</dbReference>
<feature type="domain" description="Sensor histidine kinase NatK-like C-terminal" evidence="3">
    <location>
        <begin position="319"/>
        <end position="424"/>
    </location>
</feature>
<protein>
    <recommendedName>
        <fullName evidence="3">Sensor histidine kinase NatK-like C-terminal domain-containing protein</fullName>
    </recommendedName>
</protein>
<keyword evidence="1" id="KW-0175">Coiled coil</keyword>
<organism evidence="4 5">
    <name type="scientific">Eubacterium plexicaudatum ASF492</name>
    <dbReference type="NCBI Taxonomy" id="1235802"/>
    <lineage>
        <taxon>Bacteria</taxon>
        <taxon>Bacillati</taxon>
        <taxon>Bacillota</taxon>
        <taxon>Clostridia</taxon>
        <taxon>Eubacteriales</taxon>
        <taxon>Eubacteriaceae</taxon>
        <taxon>Eubacterium</taxon>
    </lineage>
</organism>
<keyword evidence="2" id="KW-0472">Membrane</keyword>
<evidence type="ECO:0000256" key="1">
    <source>
        <dbReference type="SAM" id="Coils"/>
    </source>
</evidence>
<evidence type="ECO:0000313" key="4">
    <source>
        <dbReference type="EMBL" id="EMZ21746.1"/>
    </source>
</evidence>
<dbReference type="InterPro" id="IPR036890">
    <property type="entry name" value="HATPase_C_sf"/>
</dbReference>
<dbReference type="PANTHER" id="PTHR40448">
    <property type="entry name" value="TWO-COMPONENT SENSOR HISTIDINE KINASE"/>
    <property type="match status" value="1"/>
</dbReference>
<keyword evidence="2" id="KW-1133">Transmembrane helix</keyword>
<keyword evidence="5" id="KW-1185">Reference proteome</keyword>
<accession>N2A0P8</accession>
<feature type="transmembrane region" description="Helical" evidence="2">
    <location>
        <begin position="125"/>
        <end position="147"/>
    </location>
</feature>
<feature type="transmembrane region" description="Helical" evidence="2">
    <location>
        <begin position="189"/>
        <end position="206"/>
    </location>
</feature>
<keyword evidence="2" id="KW-0812">Transmembrane</keyword>
<dbReference type="HOGENOM" id="CLU_020211_0_0_9"/>